<evidence type="ECO:0000256" key="2">
    <source>
        <dbReference type="ARBA" id="ARBA00022448"/>
    </source>
</evidence>
<evidence type="ECO:0000256" key="1">
    <source>
        <dbReference type="ARBA" id="ARBA00004141"/>
    </source>
</evidence>
<evidence type="ECO:0000256" key="5">
    <source>
        <dbReference type="ARBA" id="ARBA00023136"/>
    </source>
</evidence>
<dbReference type="GO" id="GO:0015141">
    <property type="term" value="F:succinate transmembrane transporter activity"/>
    <property type="evidence" value="ECO:0007669"/>
    <property type="project" value="TreeGrafter"/>
</dbReference>
<keyword evidence="3 6" id="KW-0812">Transmembrane</keyword>
<feature type="transmembrane region" description="Helical" evidence="6">
    <location>
        <begin position="37"/>
        <end position="56"/>
    </location>
</feature>
<evidence type="ECO:0000256" key="4">
    <source>
        <dbReference type="ARBA" id="ARBA00022989"/>
    </source>
</evidence>
<dbReference type="AlphaFoldDB" id="A0AAN0RZC0"/>
<keyword evidence="2" id="KW-0813">Transport</keyword>
<sequence length="114" mass="12066">MKSLKKLHVQVLIGLACAIVLGLLAPKTAIAMKPFGQGFIALLKMMLAPIIFCTLVQGMAHVKDLRMLGRMGVKSLVYFEVVSTIAMVLGFAMVNVFPPGAGLHAANIAESAEA</sequence>
<feature type="transmembrane region" description="Helical" evidence="6">
    <location>
        <begin position="7"/>
        <end position="25"/>
    </location>
</feature>
<dbReference type="GO" id="GO:0015366">
    <property type="term" value="F:malate:proton symporter activity"/>
    <property type="evidence" value="ECO:0007669"/>
    <property type="project" value="TreeGrafter"/>
</dbReference>
<keyword evidence="8" id="KW-1185">Reference proteome</keyword>
<dbReference type="SUPFAM" id="SSF118215">
    <property type="entry name" value="Proton glutamate symport protein"/>
    <property type="match status" value="1"/>
</dbReference>
<keyword evidence="4 6" id="KW-1133">Transmembrane helix</keyword>
<dbReference type="GO" id="GO:0070778">
    <property type="term" value="P:L-aspartate transmembrane transport"/>
    <property type="evidence" value="ECO:0007669"/>
    <property type="project" value="TreeGrafter"/>
</dbReference>
<dbReference type="InterPro" id="IPR001991">
    <property type="entry name" value="Na-dicarboxylate_symporter"/>
</dbReference>
<dbReference type="KEGG" id="bcen:DM39_4041"/>
<keyword evidence="5 6" id="KW-0472">Membrane</keyword>
<dbReference type="PROSITE" id="PS51257">
    <property type="entry name" value="PROKAR_LIPOPROTEIN"/>
    <property type="match status" value="1"/>
</dbReference>
<dbReference type="Pfam" id="PF00375">
    <property type="entry name" value="SDF"/>
    <property type="match status" value="1"/>
</dbReference>
<evidence type="ECO:0000313" key="7">
    <source>
        <dbReference type="EMBL" id="AIO37035.1"/>
    </source>
</evidence>
<name>A0AAN0RZC0_9BURK</name>
<evidence type="ECO:0000256" key="3">
    <source>
        <dbReference type="ARBA" id="ARBA00022692"/>
    </source>
</evidence>
<evidence type="ECO:0000313" key="8">
    <source>
        <dbReference type="Proteomes" id="UP000029413"/>
    </source>
</evidence>
<protein>
    <submittedName>
        <fullName evidence="7">Dicarboxylate symporter family protein</fullName>
    </submittedName>
</protein>
<dbReference type="Gene3D" id="1.10.3860.10">
    <property type="entry name" value="Sodium:dicarboxylate symporter"/>
    <property type="match status" value="1"/>
</dbReference>
<dbReference type="InterPro" id="IPR036458">
    <property type="entry name" value="Na:dicarbo_symporter_sf"/>
</dbReference>
<dbReference type="GO" id="GO:0015138">
    <property type="term" value="F:fumarate transmembrane transporter activity"/>
    <property type="evidence" value="ECO:0007669"/>
    <property type="project" value="TreeGrafter"/>
</dbReference>
<reference evidence="7 8" key="1">
    <citation type="submission" date="2014-05" db="EMBL/GenBank/DDBJ databases">
        <authorList>
            <person name="Bishop-Lilly K.A."/>
            <person name="Broomall S.M."/>
            <person name="Chain P.S."/>
            <person name="Chertkov O."/>
            <person name="Coyne S.R."/>
            <person name="Daligault H.E."/>
            <person name="Davenport K.W."/>
            <person name="Erkkila T."/>
            <person name="Frey K.G."/>
            <person name="Gibbons H.S."/>
            <person name="Gu W."/>
            <person name="Jaissle J."/>
            <person name="Johnson S.L."/>
            <person name="Koroleva G.I."/>
            <person name="Ladner J.T."/>
            <person name="Lo C.-C."/>
            <person name="Minogue T.D."/>
            <person name="Munk C."/>
            <person name="Palacios G.F."/>
            <person name="Redden C.L."/>
            <person name="Rosenzweig C.N."/>
            <person name="Scholz M.B."/>
            <person name="Teshima H."/>
            <person name="Xu Y."/>
        </authorList>
    </citation>
    <scope>NUCLEOTIDE SEQUENCE [LARGE SCALE GENOMIC DNA]</scope>
    <source>
        <strain evidence="7 8">DDS 22E-1</strain>
    </source>
</reference>
<dbReference type="EMBL" id="CP007784">
    <property type="protein sequence ID" value="AIO37035.1"/>
    <property type="molecule type" value="Genomic_DNA"/>
</dbReference>
<feature type="transmembrane region" description="Helical" evidence="6">
    <location>
        <begin position="76"/>
        <end position="97"/>
    </location>
</feature>
<gene>
    <name evidence="7" type="ORF">DM39_4041</name>
</gene>
<dbReference type="PANTHER" id="PTHR42865">
    <property type="entry name" value="PROTON/GLUTAMATE-ASPARTATE SYMPORTER"/>
    <property type="match status" value="1"/>
</dbReference>
<dbReference type="Proteomes" id="UP000029413">
    <property type="component" value="Chromosome 2"/>
</dbReference>
<proteinExistence type="predicted"/>
<accession>A0AAN0RZC0</accession>
<evidence type="ECO:0000256" key="6">
    <source>
        <dbReference type="SAM" id="Phobius"/>
    </source>
</evidence>
<dbReference type="GO" id="GO:0005886">
    <property type="term" value="C:plasma membrane"/>
    <property type="evidence" value="ECO:0007669"/>
    <property type="project" value="TreeGrafter"/>
</dbReference>
<dbReference type="PANTHER" id="PTHR42865:SF1">
    <property type="entry name" value="AEROBIC C4-DICARBOXYLATE TRANSPORT PROTEIN"/>
    <property type="match status" value="1"/>
</dbReference>
<comment type="subcellular location">
    <subcellularLocation>
        <location evidence="1">Membrane</location>
        <topology evidence="1">Multi-pass membrane protein</topology>
    </subcellularLocation>
</comment>
<organism evidence="7 8">
    <name type="scientific">Burkholderia cenocepacia</name>
    <dbReference type="NCBI Taxonomy" id="95486"/>
    <lineage>
        <taxon>Bacteria</taxon>
        <taxon>Pseudomonadati</taxon>
        <taxon>Pseudomonadota</taxon>
        <taxon>Betaproteobacteria</taxon>
        <taxon>Burkholderiales</taxon>
        <taxon>Burkholderiaceae</taxon>
        <taxon>Burkholderia</taxon>
        <taxon>Burkholderia cepacia complex</taxon>
    </lineage>
</organism>